<evidence type="ECO:0000313" key="2">
    <source>
        <dbReference type="EMBL" id="CAB4167926.1"/>
    </source>
</evidence>
<evidence type="ECO:0000313" key="1">
    <source>
        <dbReference type="EMBL" id="CAB4159153.1"/>
    </source>
</evidence>
<proteinExistence type="predicted"/>
<dbReference type="EMBL" id="LR796674">
    <property type="protein sequence ID" value="CAB4159153.1"/>
    <property type="molecule type" value="Genomic_DNA"/>
</dbReference>
<organism evidence="1">
    <name type="scientific">uncultured Caudovirales phage</name>
    <dbReference type="NCBI Taxonomy" id="2100421"/>
    <lineage>
        <taxon>Viruses</taxon>
        <taxon>Duplodnaviria</taxon>
        <taxon>Heunggongvirae</taxon>
        <taxon>Uroviricota</taxon>
        <taxon>Caudoviricetes</taxon>
        <taxon>Peduoviridae</taxon>
        <taxon>Maltschvirus</taxon>
        <taxon>Maltschvirus maltsch</taxon>
    </lineage>
</organism>
<sequence>MADAVATQILFDGERMAIMKFTNISDGTGESKVTKVDVSALTPSSFDKACDGVTITKIHAMTHGMEVDMYWDATTDVLITSIPQQQMYSMDLTQFGGLWNNAGAGKTGDVQFSTRDASAGDTYMIILEMVKSYAD</sequence>
<accession>A0A6J5NJX5</accession>
<gene>
    <name evidence="1" type="ORF">UFOVP714_65</name>
    <name evidence="2" type="ORF">UFOVP864_68</name>
</gene>
<name>A0A6J5NJX5_9CAUD</name>
<protein>
    <submittedName>
        <fullName evidence="1">Uncharacterized protein</fullName>
    </submittedName>
</protein>
<dbReference type="EMBL" id="LR796814">
    <property type="protein sequence ID" value="CAB4167926.1"/>
    <property type="molecule type" value="Genomic_DNA"/>
</dbReference>
<reference evidence="1" key="1">
    <citation type="submission" date="2020-04" db="EMBL/GenBank/DDBJ databases">
        <authorList>
            <person name="Chiriac C."/>
            <person name="Salcher M."/>
            <person name="Ghai R."/>
            <person name="Kavagutti S V."/>
        </authorList>
    </citation>
    <scope>NUCLEOTIDE SEQUENCE</scope>
</reference>